<keyword evidence="6" id="KW-1185">Reference proteome</keyword>
<dbReference type="AlphaFoldDB" id="A0A8S0SBV8"/>
<dbReference type="PANTHER" id="PTHR23240:SF8">
    <property type="entry name" value="PROTEIN ARTEMIS"/>
    <property type="match status" value="1"/>
</dbReference>
<dbReference type="Proteomes" id="UP000594638">
    <property type="component" value="Unassembled WGS sequence"/>
</dbReference>
<evidence type="ECO:0000256" key="4">
    <source>
        <dbReference type="SAM" id="MobiDB-lite"/>
    </source>
</evidence>
<dbReference type="Gene3D" id="3.60.15.10">
    <property type="entry name" value="Ribonuclease Z/Hydroxyacylglutathione hydrolase-like"/>
    <property type="match status" value="1"/>
</dbReference>
<evidence type="ECO:0000256" key="3">
    <source>
        <dbReference type="ARBA" id="ARBA00022839"/>
    </source>
</evidence>
<dbReference type="GO" id="GO:0036297">
    <property type="term" value="P:interstrand cross-link repair"/>
    <property type="evidence" value="ECO:0007669"/>
    <property type="project" value="TreeGrafter"/>
</dbReference>
<dbReference type="Gramene" id="OE9A087758T1">
    <property type="protein sequence ID" value="OE9A087758C1"/>
    <property type="gene ID" value="OE9A087758"/>
</dbReference>
<dbReference type="InterPro" id="IPR036866">
    <property type="entry name" value="RibonucZ/Hydroxyglut_hydro"/>
</dbReference>
<proteinExistence type="predicted"/>
<reference evidence="5 6" key="1">
    <citation type="submission" date="2019-12" db="EMBL/GenBank/DDBJ databases">
        <authorList>
            <person name="Alioto T."/>
            <person name="Alioto T."/>
            <person name="Gomez Garrido J."/>
        </authorList>
    </citation>
    <scope>NUCLEOTIDE SEQUENCE [LARGE SCALE GENOMIC DNA]</scope>
</reference>
<name>A0A8S0SBV8_OLEEU</name>
<evidence type="ECO:0000256" key="1">
    <source>
        <dbReference type="ARBA" id="ARBA00022722"/>
    </source>
</evidence>
<gene>
    <name evidence="5" type="ORF">OLEA9_A087758</name>
</gene>
<evidence type="ECO:0000313" key="5">
    <source>
        <dbReference type="EMBL" id="CAA2989039.1"/>
    </source>
</evidence>
<dbReference type="PANTHER" id="PTHR23240">
    <property type="entry name" value="DNA CROSS-LINK REPAIR PROTEIN PSO2/SNM1-RELATED"/>
    <property type="match status" value="1"/>
</dbReference>
<evidence type="ECO:0000256" key="2">
    <source>
        <dbReference type="ARBA" id="ARBA00022801"/>
    </source>
</evidence>
<comment type="caution">
    <text evidence="5">The sequence shown here is derived from an EMBL/GenBank/DDBJ whole genome shotgun (WGS) entry which is preliminary data.</text>
</comment>
<dbReference type="GO" id="GO:0035312">
    <property type="term" value="F:5'-3' DNA exonuclease activity"/>
    <property type="evidence" value="ECO:0007669"/>
    <property type="project" value="TreeGrafter"/>
</dbReference>
<dbReference type="EMBL" id="CACTIH010004050">
    <property type="protein sequence ID" value="CAA2989039.1"/>
    <property type="molecule type" value="Genomic_DNA"/>
</dbReference>
<accession>A0A8S0SBV8</accession>
<organism evidence="5 6">
    <name type="scientific">Olea europaea subsp. europaea</name>
    <dbReference type="NCBI Taxonomy" id="158383"/>
    <lineage>
        <taxon>Eukaryota</taxon>
        <taxon>Viridiplantae</taxon>
        <taxon>Streptophyta</taxon>
        <taxon>Embryophyta</taxon>
        <taxon>Tracheophyta</taxon>
        <taxon>Spermatophyta</taxon>
        <taxon>Magnoliopsida</taxon>
        <taxon>eudicotyledons</taxon>
        <taxon>Gunneridae</taxon>
        <taxon>Pentapetalae</taxon>
        <taxon>asterids</taxon>
        <taxon>lamiids</taxon>
        <taxon>Lamiales</taxon>
        <taxon>Oleaceae</taxon>
        <taxon>Oleeae</taxon>
        <taxon>Olea</taxon>
    </lineage>
</organism>
<sequence>MEELAEVIGELRLINWLSEFLLGAFGNGKNAHVTRQLTEGSVMYLFRGEFGCMLYTGDFRREKPSNTVDVGRTMLLNALKNEKLDILCLDNTYCNPRSSFTSRKVAAREIVEPTINGGSDLLFITAASVVTAHKPTKSRRKFQIVATWYRLLKTPMSSTYSSIAVLLKWWRWRIDPPSSNPPQIGENPNHHCVLQSTEKEEM</sequence>
<keyword evidence="3 5" id="KW-0269">Exonuclease</keyword>
<dbReference type="GO" id="GO:0003684">
    <property type="term" value="F:damaged DNA binding"/>
    <property type="evidence" value="ECO:0007669"/>
    <property type="project" value="TreeGrafter"/>
</dbReference>
<dbReference type="SUPFAM" id="SSF56281">
    <property type="entry name" value="Metallo-hydrolase/oxidoreductase"/>
    <property type="match status" value="1"/>
</dbReference>
<evidence type="ECO:0000313" key="6">
    <source>
        <dbReference type="Proteomes" id="UP000594638"/>
    </source>
</evidence>
<feature type="region of interest" description="Disordered" evidence="4">
    <location>
        <begin position="180"/>
        <end position="202"/>
    </location>
</feature>
<dbReference type="Gene3D" id="3.40.50.12650">
    <property type="match status" value="1"/>
</dbReference>
<dbReference type="OrthoDB" id="262529at2759"/>
<keyword evidence="1" id="KW-0540">Nuclease</keyword>
<keyword evidence="2" id="KW-0378">Hydrolase</keyword>
<protein>
    <submittedName>
        <fullName evidence="5">5 exonuclease Apollo</fullName>
    </submittedName>
</protein>
<dbReference type="GO" id="GO:0006303">
    <property type="term" value="P:double-strand break repair via nonhomologous end joining"/>
    <property type="evidence" value="ECO:0007669"/>
    <property type="project" value="TreeGrafter"/>
</dbReference>